<dbReference type="EMBL" id="JAJSOF020000038">
    <property type="protein sequence ID" value="KAJ4427710.1"/>
    <property type="molecule type" value="Genomic_DNA"/>
</dbReference>
<reference evidence="2 3" key="1">
    <citation type="journal article" date="2022" name="Allergy">
        <title>Genome assembly and annotation of Periplaneta americana reveal a comprehensive cockroach allergen profile.</title>
        <authorList>
            <person name="Wang L."/>
            <person name="Xiong Q."/>
            <person name="Saelim N."/>
            <person name="Wang L."/>
            <person name="Nong W."/>
            <person name="Wan A.T."/>
            <person name="Shi M."/>
            <person name="Liu X."/>
            <person name="Cao Q."/>
            <person name="Hui J.H.L."/>
            <person name="Sookrung N."/>
            <person name="Leung T.F."/>
            <person name="Tungtrongchitr A."/>
            <person name="Tsui S.K.W."/>
        </authorList>
    </citation>
    <scope>NUCLEOTIDE SEQUENCE [LARGE SCALE GENOMIC DNA]</scope>
    <source>
        <strain evidence="2">PWHHKU_190912</strain>
    </source>
</reference>
<dbReference type="Proteomes" id="UP001148838">
    <property type="component" value="Unassembled WGS sequence"/>
</dbReference>
<evidence type="ECO:0008006" key="4">
    <source>
        <dbReference type="Google" id="ProtNLM"/>
    </source>
</evidence>
<feature type="signal peptide" evidence="1">
    <location>
        <begin position="1"/>
        <end position="16"/>
    </location>
</feature>
<name>A0ABQ8S1R7_PERAM</name>
<keyword evidence="1" id="KW-0732">Signal</keyword>
<accession>A0ABQ8S1R7</accession>
<protein>
    <recommendedName>
        <fullName evidence="4">Secreted protein</fullName>
    </recommendedName>
</protein>
<sequence length="83" mass="9472">MLVCFVMSVTCQICYIIQNSAVKQDDDDDGEKWRRENPVRHVAYFCRIAPRELPGLTSPSDEQITINSDICLLFICSGERFGI</sequence>
<organism evidence="2 3">
    <name type="scientific">Periplaneta americana</name>
    <name type="common">American cockroach</name>
    <name type="synonym">Blatta americana</name>
    <dbReference type="NCBI Taxonomy" id="6978"/>
    <lineage>
        <taxon>Eukaryota</taxon>
        <taxon>Metazoa</taxon>
        <taxon>Ecdysozoa</taxon>
        <taxon>Arthropoda</taxon>
        <taxon>Hexapoda</taxon>
        <taxon>Insecta</taxon>
        <taxon>Pterygota</taxon>
        <taxon>Neoptera</taxon>
        <taxon>Polyneoptera</taxon>
        <taxon>Dictyoptera</taxon>
        <taxon>Blattodea</taxon>
        <taxon>Blattoidea</taxon>
        <taxon>Blattidae</taxon>
        <taxon>Blattinae</taxon>
        <taxon>Periplaneta</taxon>
    </lineage>
</organism>
<evidence type="ECO:0000313" key="3">
    <source>
        <dbReference type="Proteomes" id="UP001148838"/>
    </source>
</evidence>
<evidence type="ECO:0000313" key="2">
    <source>
        <dbReference type="EMBL" id="KAJ4427710.1"/>
    </source>
</evidence>
<comment type="caution">
    <text evidence="2">The sequence shown here is derived from an EMBL/GenBank/DDBJ whole genome shotgun (WGS) entry which is preliminary data.</text>
</comment>
<keyword evidence="3" id="KW-1185">Reference proteome</keyword>
<proteinExistence type="predicted"/>
<feature type="chain" id="PRO_5047324076" description="Secreted protein" evidence="1">
    <location>
        <begin position="17"/>
        <end position="83"/>
    </location>
</feature>
<gene>
    <name evidence="2" type="ORF">ANN_25362</name>
</gene>
<evidence type="ECO:0000256" key="1">
    <source>
        <dbReference type="SAM" id="SignalP"/>
    </source>
</evidence>